<proteinExistence type="predicted"/>
<comment type="caution">
    <text evidence="2">The sequence shown here is derived from an EMBL/GenBank/DDBJ whole genome shotgun (WGS) entry which is preliminary data.</text>
</comment>
<reference evidence="3" key="1">
    <citation type="journal article" date="2019" name="Int. J. Syst. Evol. Microbiol.">
        <title>The Global Catalogue of Microorganisms (GCM) 10K type strain sequencing project: providing services to taxonomists for standard genome sequencing and annotation.</title>
        <authorList>
            <consortium name="The Broad Institute Genomics Platform"/>
            <consortium name="The Broad Institute Genome Sequencing Center for Infectious Disease"/>
            <person name="Wu L."/>
            <person name="Ma J."/>
        </authorList>
    </citation>
    <scope>NUCLEOTIDE SEQUENCE [LARGE SCALE GENOMIC DNA]</scope>
    <source>
        <strain evidence="3">JCM 6833</strain>
    </source>
</reference>
<accession>A0ABP6DEM5</accession>
<dbReference type="Proteomes" id="UP001501509">
    <property type="component" value="Unassembled WGS sequence"/>
</dbReference>
<evidence type="ECO:0000256" key="1">
    <source>
        <dbReference type="SAM" id="MobiDB-lite"/>
    </source>
</evidence>
<evidence type="ECO:0000313" key="3">
    <source>
        <dbReference type="Proteomes" id="UP001501509"/>
    </source>
</evidence>
<protein>
    <submittedName>
        <fullName evidence="2">Uncharacterized protein</fullName>
    </submittedName>
</protein>
<feature type="compositionally biased region" description="Basic and acidic residues" evidence="1">
    <location>
        <begin position="212"/>
        <end position="232"/>
    </location>
</feature>
<keyword evidence="3" id="KW-1185">Reference proteome</keyword>
<sequence length="239" mass="25719">MQPLLLLGLLFPVMAVAGYPFRRRICAFAGAMFFAPPLPPPTGGNAYFSHRPAIDPFAISALGLTGPGASDTARVLALAALEEYGDDALLVIPRSAAISLFGLSEDELLDESTAGLFIPGNLDAALAYLETELAIRQGAGHSPARRLLLVADCESESERIRRLVAQRPSEVSAVLLGDWPAEQAAVNEDGLVALPSNLAGRLPQRLPAMSRSEARDRLHTAIEAQRRKEPPYTRRSSRR</sequence>
<feature type="region of interest" description="Disordered" evidence="1">
    <location>
        <begin position="205"/>
        <end position="239"/>
    </location>
</feature>
<evidence type="ECO:0000313" key="2">
    <source>
        <dbReference type="EMBL" id="GAA2639863.1"/>
    </source>
</evidence>
<organism evidence="2 3">
    <name type="scientific">Actinomadura fulvescens</name>
    <dbReference type="NCBI Taxonomy" id="46160"/>
    <lineage>
        <taxon>Bacteria</taxon>
        <taxon>Bacillati</taxon>
        <taxon>Actinomycetota</taxon>
        <taxon>Actinomycetes</taxon>
        <taxon>Streptosporangiales</taxon>
        <taxon>Thermomonosporaceae</taxon>
        <taxon>Actinomadura</taxon>
    </lineage>
</organism>
<name>A0ABP6DEM5_9ACTN</name>
<dbReference type="EMBL" id="BAAATD010000031">
    <property type="protein sequence ID" value="GAA2639863.1"/>
    <property type="molecule type" value="Genomic_DNA"/>
</dbReference>
<gene>
    <name evidence="2" type="ORF">GCM10010411_95230</name>
</gene>